<evidence type="ECO:0000256" key="4">
    <source>
        <dbReference type="ARBA" id="ARBA00022574"/>
    </source>
</evidence>
<evidence type="ECO:0000313" key="10">
    <source>
        <dbReference type="EMBL" id="KQJ95933.1"/>
    </source>
</evidence>
<dbReference type="GO" id="GO:0003677">
    <property type="term" value="F:DNA binding"/>
    <property type="evidence" value="ECO:0000318"/>
    <property type="project" value="GO_Central"/>
</dbReference>
<feature type="compositionally biased region" description="Basic and acidic residues" evidence="9">
    <location>
        <begin position="82"/>
        <end position="92"/>
    </location>
</feature>
<dbReference type="GeneID" id="100843892"/>
<dbReference type="OrthoDB" id="766928at2759"/>
<evidence type="ECO:0000256" key="9">
    <source>
        <dbReference type="SAM" id="MobiDB-lite"/>
    </source>
</evidence>
<accession>I1I2L5</accession>
<dbReference type="eggNOG" id="KOG4328">
    <property type="taxonomic scope" value="Eukaryota"/>
</dbReference>
<dbReference type="InterPro" id="IPR036322">
    <property type="entry name" value="WD40_repeat_dom_sf"/>
</dbReference>
<comment type="similarity">
    <text evidence="2">Belongs to the WD repeat DDB2/WDR76 family.</text>
</comment>
<evidence type="ECO:0000256" key="7">
    <source>
        <dbReference type="ARBA" id="ARBA00023125"/>
    </source>
</evidence>
<feature type="region of interest" description="Disordered" evidence="9">
    <location>
        <begin position="37"/>
        <end position="99"/>
    </location>
</feature>
<evidence type="ECO:0000313" key="11">
    <source>
        <dbReference type="EnsemblPlants" id="KQJ95933"/>
    </source>
</evidence>
<dbReference type="FunFam" id="2.130.10.10:FF:000180">
    <property type="entry name" value="WD repeat-containing protein 76"/>
    <property type="match status" value="1"/>
</dbReference>
<evidence type="ECO:0000256" key="3">
    <source>
        <dbReference type="ARBA" id="ARBA00021234"/>
    </source>
</evidence>
<dbReference type="InterPro" id="IPR019775">
    <property type="entry name" value="WD40_repeat_CS"/>
</dbReference>
<reference evidence="11" key="3">
    <citation type="submission" date="2018-08" db="UniProtKB">
        <authorList>
            <consortium name="EnsemblPlants"/>
        </authorList>
    </citation>
    <scope>IDENTIFICATION</scope>
    <source>
        <strain evidence="11">cv. Bd21</strain>
    </source>
</reference>
<sequence length="457" mass="50147">MASPPAAGLTAYERLREENIRRNGVILASLRRKAGELSAAIQSSSAAKRASNQPRKKPKTPANPSERRRSLRLCQLPPTHSPDAEPKPEPPPEPRSTSISSALASSILEAVPLSAPAAKVRADDFDAGRVLVLRPEDVRRVVRDRILGVLVLPLVDRTVVVAGNKLGNIGIWDADGLVEEDEAGDGADGVFEYLPHRGPVAAIAAHPTTPQKVYSCSYEGEICLMDLEKENFNMIQLCDYPVYSLSQAPDNANCLYFGDGHGELKLYDERAGKVSSAWESHEQTINSIDFHPEKKHMLATSSTDRTARIWDLRRLKKKKEESLKVFKHSRSVQSAYFSPGGHMVATTSLEDTVRIFGGDDFGNSHSIKHNNQTGRWLSTFKAIWGWNDTSLFIGNMKRAIDVISVDASDSSLLASNSALLESEHMTAIPCRFSLHPYKVGHLACASSGGKVFLWTRA</sequence>
<dbReference type="Gramene" id="KQJ95933">
    <property type="protein sequence ID" value="KQJ95933"/>
    <property type="gene ID" value="BRADI_3g19820v3"/>
</dbReference>
<dbReference type="InterPro" id="IPR015943">
    <property type="entry name" value="WD40/YVTN_repeat-like_dom_sf"/>
</dbReference>
<evidence type="ECO:0000256" key="5">
    <source>
        <dbReference type="ARBA" id="ARBA00022737"/>
    </source>
</evidence>
<proteinExistence type="inferred from homology"/>
<dbReference type="Pfam" id="PF00400">
    <property type="entry name" value="WD40"/>
    <property type="match status" value="2"/>
</dbReference>
<dbReference type="GO" id="GO:0006974">
    <property type="term" value="P:DNA damage response"/>
    <property type="evidence" value="ECO:0007669"/>
    <property type="project" value="UniProtKB-KW"/>
</dbReference>
<evidence type="ECO:0000256" key="8">
    <source>
        <dbReference type="PROSITE-ProRule" id="PRU00221"/>
    </source>
</evidence>
<dbReference type="STRING" id="15368.I1I2L5"/>
<dbReference type="EMBL" id="CM000882">
    <property type="protein sequence ID" value="KQJ95933.1"/>
    <property type="molecule type" value="Genomic_DNA"/>
</dbReference>
<dbReference type="GO" id="GO:0005634">
    <property type="term" value="C:nucleus"/>
    <property type="evidence" value="ECO:0000318"/>
    <property type="project" value="GO_Central"/>
</dbReference>
<comment type="function">
    <text evidence="1">Specifically binds 5-hydroxymethylcytosine (5hmC), suggesting that it acts as a specific reader of 5hmC.</text>
</comment>
<dbReference type="KEGG" id="bdi:100843892"/>
<evidence type="ECO:0000256" key="1">
    <source>
        <dbReference type="ARBA" id="ARBA00002530"/>
    </source>
</evidence>
<keyword evidence="12" id="KW-1185">Reference proteome</keyword>
<feature type="compositionally biased region" description="Polar residues" evidence="9">
    <location>
        <begin position="40"/>
        <end position="53"/>
    </location>
</feature>
<dbReference type="GO" id="GO:2000001">
    <property type="term" value="P:regulation of DNA damage checkpoint"/>
    <property type="evidence" value="ECO:0000318"/>
    <property type="project" value="GO_Central"/>
</dbReference>
<keyword evidence="7" id="KW-0238">DNA-binding</keyword>
<dbReference type="SMART" id="SM00320">
    <property type="entry name" value="WD40"/>
    <property type="match status" value="5"/>
</dbReference>
<keyword evidence="5" id="KW-0677">Repeat</keyword>
<dbReference type="PROSITE" id="PS50294">
    <property type="entry name" value="WD_REPEATS_REGION"/>
    <property type="match status" value="1"/>
</dbReference>
<dbReference type="PANTHER" id="PTHR14773">
    <property type="entry name" value="WD REPEAT-CONTAINING PROTEIN 76"/>
    <property type="match status" value="1"/>
</dbReference>
<dbReference type="PROSITE" id="PS50082">
    <property type="entry name" value="WD_REPEATS_2"/>
    <property type="match status" value="1"/>
</dbReference>
<reference evidence="10" key="2">
    <citation type="submission" date="2017-06" db="EMBL/GenBank/DDBJ databases">
        <title>WGS assembly of Brachypodium distachyon.</title>
        <authorList>
            <consortium name="The International Brachypodium Initiative"/>
            <person name="Lucas S."/>
            <person name="Harmon-Smith M."/>
            <person name="Lail K."/>
            <person name="Tice H."/>
            <person name="Grimwood J."/>
            <person name="Bruce D."/>
            <person name="Barry K."/>
            <person name="Shu S."/>
            <person name="Lindquist E."/>
            <person name="Wang M."/>
            <person name="Pitluck S."/>
            <person name="Vogel J.P."/>
            <person name="Garvin D.F."/>
            <person name="Mockler T.C."/>
            <person name="Schmutz J."/>
            <person name="Rokhsar D."/>
            <person name="Bevan M.W."/>
        </authorList>
    </citation>
    <scope>NUCLEOTIDE SEQUENCE</scope>
    <source>
        <strain evidence="10">Bd21</strain>
    </source>
</reference>
<dbReference type="PROSITE" id="PS00678">
    <property type="entry name" value="WD_REPEATS_1"/>
    <property type="match status" value="1"/>
</dbReference>
<dbReference type="InterPro" id="IPR001680">
    <property type="entry name" value="WD40_rpt"/>
</dbReference>
<evidence type="ECO:0000256" key="2">
    <source>
        <dbReference type="ARBA" id="ARBA00005434"/>
    </source>
</evidence>
<evidence type="ECO:0000313" key="12">
    <source>
        <dbReference type="Proteomes" id="UP000008810"/>
    </source>
</evidence>
<dbReference type="EnsemblPlants" id="KQJ95933">
    <property type="protein sequence ID" value="KQJ95933"/>
    <property type="gene ID" value="BRADI_3g19820v3"/>
</dbReference>
<dbReference type="InterPro" id="IPR050853">
    <property type="entry name" value="WD_repeat_DNA-damage-binding"/>
</dbReference>
<name>I1I2L5_BRADI</name>
<dbReference type="SUPFAM" id="SSF50978">
    <property type="entry name" value="WD40 repeat-like"/>
    <property type="match status" value="1"/>
</dbReference>
<dbReference type="AlphaFoldDB" id="I1I2L5"/>
<feature type="repeat" description="WD" evidence="8">
    <location>
        <begin position="278"/>
        <end position="320"/>
    </location>
</feature>
<evidence type="ECO:0000256" key="6">
    <source>
        <dbReference type="ARBA" id="ARBA00022763"/>
    </source>
</evidence>
<dbReference type="Gene3D" id="2.130.10.10">
    <property type="entry name" value="YVTN repeat-like/Quinoprotein amine dehydrogenase"/>
    <property type="match status" value="1"/>
</dbReference>
<dbReference type="PANTHER" id="PTHR14773:SF0">
    <property type="entry name" value="WD REPEAT-CONTAINING PROTEIN 76"/>
    <property type="match status" value="1"/>
</dbReference>
<organism evidence="10">
    <name type="scientific">Brachypodium distachyon</name>
    <name type="common">Purple false brome</name>
    <name type="synonym">Trachynia distachya</name>
    <dbReference type="NCBI Taxonomy" id="15368"/>
    <lineage>
        <taxon>Eukaryota</taxon>
        <taxon>Viridiplantae</taxon>
        <taxon>Streptophyta</taxon>
        <taxon>Embryophyta</taxon>
        <taxon>Tracheophyta</taxon>
        <taxon>Spermatophyta</taxon>
        <taxon>Magnoliopsida</taxon>
        <taxon>Liliopsida</taxon>
        <taxon>Poales</taxon>
        <taxon>Poaceae</taxon>
        <taxon>BOP clade</taxon>
        <taxon>Pooideae</taxon>
        <taxon>Stipodae</taxon>
        <taxon>Brachypodieae</taxon>
        <taxon>Brachypodium</taxon>
    </lineage>
</organism>
<protein>
    <recommendedName>
        <fullName evidence="3">WD repeat-containing protein 76</fullName>
    </recommendedName>
</protein>
<dbReference type="OMA" id="FSWFELQ"/>
<dbReference type="Proteomes" id="UP000008810">
    <property type="component" value="Chromosome 3"/>
</dbReference>
<dbReference type="HOGENOM" id="CLU_017019_2_0_1"/>
<gene>
    <name evidence="11" type="primary">LOC100843892</name>
    <name evidence="10" type="ORF">BRADI_3g19820v3</name>
</gene>
<dbReference type="FunCoup" id="I1I2L5">
    <property type="interactions" value="690"/>
</dbReference>
<keyword evidence="6" id="KW-0227">DNA damage</keyword>
<reference evidence="10 11" key="1">
    <citation type="journal article" date="2010" name="Nature">
        <title>Genome sequencing and analysis of the model grass Brachypodium distachyon.</title>
        <authorList>
            <consortium name="International Brachypodium Initiative"/>
        </authorList>
    </citation>
    <scope>NUCLEOTIDE SEQUENCE [LARGE SCALE GENOMIC DNA]</scope>
    <source>
        <strain evidence="10 11">Bd21</strain>
    </source>
</reference>
<keyword evidence="4 8" id="KW-0853">WD repeat</keyword>
<dbReference type="RefSeq" id="XP_003573658.1">
    <property type="nucleotide sequence ID" value="XM_003573610.4"/>
</dbReference>